<comment type="caution">
    <text evidence="2">The sequence shown here is derived from an EMBL/GenBank/DDBJ whole genome shotgun (WGS) entry which is preliminary data.</text>
</comment>
<accession>A0A919VHE7</accession>
<keyword evidence="1" id="KW-0812">Transmembrane</keyword>
<evidence type="ECO:0008006" key="4">
    <source>
        <dbReference type="Google" id="ProtNLM"/>
    </source>
</evidence>
<keyword evidence="1" id="KW-0472">Membrane</keyword>
<organism evidence="2 3">
    <name type="scientific">Clostridium polyendosporum</name>
    <dbReference type="NCBI Taxonomy" id="69208"/>
    <lineage>
        <taxon>Bacteria</taxon>
        <taxon>Bacillati</taxon>
        <taxon>Bacillota</taxon>
        <taxon>Clostridia</taxon>
        <taxon>Eubacteriales</taxon>
        <taxon>Clostridiaceae</taxon>
        <taxon>Clostridium</taxon>
    </lineage>
</organism>
<evidence type="ECO:0000313" key="3">
    <source>
        <dbReference type="Proteomes" id="UP000679179"/>
    </source>
</evidence>
<feature type="transmembrane region" description="Helical" evidence="1">
    <location>
        <begin position="47"/>
        <end position="66"/>
    </location>
</feature>
<sequence>MLLPLSIQFRIVIYSIISGILTGILFDLYRVIRGINTPQFIQLIEDFLFWILCGIVIFIFLLYVNYAFLGPYVYVFLVLGILLYLRFVSVFFQRTEQKIRLGIFKFIRIFLKNLIYGLKVIFIGNKDNK</sequence>
<keyword evidence="3" id="KW-1185">Reference proteome</keyword>
<dbReference type="RefSeq" id="WP_212904860.1">
    <property type="nucleotide sequence ID" value="NZ_BOPZ01000029.1"/>
</dbReference>
<dbReference type="AlphaFoldDB" id="A0A919VHE7"/>
<gene>
    <name evidence="2" type="ORF">CPJCM30710_28480</name>
</gene>
<dbReference type="EMBL" id="BOPZ01000029">
    <property type="protein sequence ID" value="GIM30182.1"/>
    <property type="molecule type" value="Genomic_DNA"/>
</dbReference>
<keyword evidence="1" id="KW-1133">Transmembrane helix</keyword>
<protein>
    <recommendedName>
        <fullName evidence="4">Spore cortex biosynthesis protein YabQ</fullName>
    </recommendedName>
</protein>
<name>A0A919VHE7_9CLOT</name>
<evidence type="ECO:0000313" key="2">
    <source>
        <dbReference type="EMBL" id="GIM30182.1"/>
    </source>
</evidence>
<dbReference type="InterPro" id="IPR019074">
    <property type="entry name" value="YabQ"/>
</dbReference>
<dbReference type="NCBIfam" id="TIGR02893">
    <property type="entry name" value="spore_yabQ"/>
    <property type="match status" value="1"/>
</dbReference>
<reference evidence="2" key="1">
    <citation type="submission" date="2021-03" db="EMBL/GenBank/DDBJ databases">
        <title>Taxonomic study of Clostridium polyendosporum from meadow-gley soil under rice.</title>
        <authorList>
            <person name="Kobayashi H."/>
            <person name="Tanizawa Y."/>
            <person name="Yagura M."/>
        </authorList>
    </citation>
    <scope>NUCLEOTIDE SEQUENCE</scope>
    <source>
        <strain evidence="2">JCM 30710</strain>
    </source>
</reference>
<evidence type="ECO:0000256" key="1">
    <source>
        <dbReference type="SAM" id="Phobius"/>
    </source>
</evidence>
<feature type="transmembrane region" description="Helical" evidence="1">
    <location>
        <begin position="6"/>
        <end position="26"/>
    </location>
</feature>
<dbReference type="Proteomes" id="UP000679179">
    <property type="component" value="Unassembled WGS sequence"/>
</dbReference>
<dbReference type="Pfam" id="PF09578">
    <property type="entry name" value="Spore_YabQ"/>
    <property type="match status" value="1"/>
</dbReference>
<feature type="transmembrane region" description="Helical" evidence="1">
    <location>
        <begin position="72"/>
        <end position="92"/>
    </location>
</feature>
<proteinExistence type="predicted"/>